<reference evidence="1" key="1">
    <citation type="journal article" date="2021" name="Proc. Natl. Acad. Sci. U.S.A.">
        <title>A Catalog of Tens of Thousands of Viruses from Human Metagenomes Reveals Hidden Associations with Chronic Diseases.</title>
        <authorList>
            <person name="Tisza M.J."/>
            <person name="Buck C.B."/>
        </authorList>
    </citation>
    <scope>NUCLEOTIDE SEQUENCE</scope>
    <source>
        <strain evidence="1">CtphE103</strain>
    </source>
</reference>
<protein>
    <submittedName>
        <fullName evidence="1">Mitochondrial import inner membrane translocase-fold, CHAPERONE, PROTEIN TRANSPORT</fullName>
    </submittedName>
</protein>
<evidence type="ECO:0000313" key="1">
    <source>
        <dbReference type="EMBL" id="DAF32275.1"/>
    </source>
</evidence>
<dbReference type="SUPFAM" id="SSF46565">
    <property type="entry name" value="Chaperone J-domain"/>
    <property type="match status" value="1"/>
</dbReference>
<sequence>MTTTYKTYKWFNPRPCTITEGTAMYRDLASKHHPDHGGSVADMQEINAEWDELKPTLPRFCSEQAKQGRQQYQQNKAAQDAVKSAQDAEAVKMAEELAKCPGLKFDVVGSWIWADTNHKWLRTLEKLGFRWSANRCKYYWHPQGDTSRRNRRASYEEIYQKYSGQSYQTRDRETIPA</sequence>
<dbReference type="InterPro" id="IPR036869">
    <property type="entry name" value="J_dom_sf"/>
</dbReference>
<dbReference type="EMBL" id="BK056595">
    <property type="protein sequence ID" value="DAF32275.1"/>
    <property type="molecule type" value="Genomic_DNA"/>
</dbReference>
<organism evidence="1">
    <name type="scientific">Ackermannviridae sp</name>
    <dbReference type="NCBI Taxonomy" id="2831612"/>
    <lineage>
        <taxon>Viruses</taxon>
        <taxon>Duplodnaviria</taxon>
        <taxon>Heunggongvirae</taxon>
        <taxon>Uroviricota</taxon>
        <taxon>Caudoviricetes</taxon>
        <taxon>Pantevenvirales</taxon>
        <taxon>Ackermannviridae</taxon>
    </lineage>
</organism>
<dbReference type="Gene3D" id="1.10.287.110">
    <property type="entry name" value="DnaJ domain"/>
    <property type="match status" value="1"/>
</dbReference>
<proteinExistence type="predicted"/>
<accession>A0A8S5RUJ4</accession>
<name>A0A8S5RUJ4_9CAUD</name>